<proteinExistence type="inferred from homology"/>
<feature type="compositionally biased region" description="Polar residues" evidence="8">
    <location>
        <begin position="295"/>
        <end position="318"/>
    </location>
</feature>
<comment type="similarity">
    <text evidence="4">Belongs to the WD repeat MDV1/CAF4 family.</text>
</comment>
<evidence type="ECO:0000256" key="7">
    <source>
        <dbReference type="PROSITE-ProRule" id="PRU00221"/>
    </source>
</evidence>
<dbReference type="PROSITE" id="PS00678">
    <property type="entry name" value="WD_REPEATS_1"/>
    <property type="match status" value="1"/>
</dbReference>
<keyword evidence="10" id="KW-1185">Reference proteome</keyword>
<dbReference type="InterPro" id="IPR001680">
    <property type="entry name" value="WD40_rpt"/>
</dbReference>
<evidence type="ECO:0000256" key="5">
    <source>
        <dbReference type="ARBA" id="ARBA00039789"/>
    </source>
</evidence>
<keyword evidence="1 7" id="KW-0853">WD repeat</keyword>
<evidence type="ECO:0000256" key="3">
    <source>
        <dbReference type="ARBA" id="ARBA00023054"/>
    </source>
</evidence>
<keyword evidence="3" id="KW-0175">Coiled coil</keyword>
<evidence type="ECO:0000256" key="6">
    <source>
        <dbReference type="ARBA" id="ARBA00043913"/>
    </source>
</evidence>
<reference evidence="9" key="1">
    <citation type="journal article" date="2023" name="Mol. Phylogenet. Evol.">
        <title>Genome-scale phylogeny and comparative genomics of the fungal order Sordariales.</title>
        <authorList>
            <person name="Hensen N."/>
            <person name="Bonometti L."/>
            <person name="Westerberg I."/>
            <person name="Brannstrom I.O."/>
            <person name="Guillou S."/>
            <person name="Cros-Aarteil S."/>
            <person name="Calhoun S."/>
            <person name="Haridas S."/>
            <person name="Kuo A."/>
            <person name="Mondo S."/>
            <person name="Pangilinan J."/>
            <person name="Riley R."/>
            <person name="LaButti K."/>
            <person name="Andreopoulos B."/>
            <person name="Lipzen A."/>
            <person name="Chen C."/>
            <person name="Yan M."/>
            <person name="Daum C."/>
            <person name="Ng V."/>
            <person name="Clum A."/>
            <person name="Steindorff A."/>
            <person name="Ohm R.A."/>
            <person name="Martin F."/>
            <person name="Silar P."/>
            <person name="Natvig D.O."/>
            <person name="Lalanne C."/>
            <person name="Gautier V."/>
            <person name="Ament-Velasquez S.L."/>
            <person name="Kruys A."/>
            <person name="Hutchinson M.I."/>
            <person name="Powell A.J."/>
            <person name="Barry K."/>
            <person name="Miller A.N."/>
            <person name="Grigoriev I.V."/>
            <person name="Debuchy R."/>
            <person name="Gladieux P."/>
            <person name="Hiltunen Thoren M."/>
            <person name="Johannesson H."/>
        </authorList>
    </citation>
    <scope>NUCLEOTIDE SEQUENCE</scope>
    <source>
        <strain evidence="9">CBS 958.72</strain>
    </source>
</reference>
<evidence type="ECO:0000313" key="9">
    <source>
        <dbReference type="EMBL" id="KAK3365575.1"/>
    </source>
</evidence>
<dbReference type="PANTHER" id="PTHR22847:SF637">
    <property type="entry name" value="WD REPEAT DOMAIN 5B"/>
    <property type="match status" value="1"/>
</dbReference>
<feature type="region of interest" description="Disordered" evidence="8">
    <location>
        <begin position="288"/>
        <end position="347"/>
    </location>
</feature>
<dbReference type="SUPFAM" id="SSF50978">
    <property type="entry name" value="WD40 repeat-like"/>
    <property type="match status" value="1"/>
</dbReference>
<organism evidence="9 10">
    <name type="scientific">Lasiosphaeria ovina</name>
    <dbReference type="NCBI Taxonomy" id="92902"/>
    <lineage>
        <taxon>Eukaryota</taxon>
        <taxon>Fungi</taxon>
        <taxon>Dikarya</taxon>
        <taxon>Ascomycota</taxon>
        <taxon>Pezizomycotina</taxon>
        <taxon>Sordariomycetes</taxon>
        <taxon>Sordariomycetidae</taxon>
        <taxon>Sordariales</taxon>
        <taxon>Lasiosphaeriaceae</taxon>
        <taxon>Lasiosphaeria</taxon>
    </lineage>
</organism>
<dbReference type="Proteomes" id="UP001287356">
    <property type="component" value="Unassembled WGS sequence"/>
</dbReference>
<gene>
    <name evidence="9" type="ORF">B0T24DRAFT_710684</name>
</gene>
<dbReference type="GO" id="GO:1990234">
    <property type="term" value="C:transferase complex"/>
    <property type="evidence" value="ECO:0007669"/>
    <property type="project" value="UniProtKB-ARBA"/>
</dbReference>
<evidence type="ECO:0000256" key="1">
    <source>
        <dbReference type="ARBA" id="ARBA00022574"/>
    </source>
</evidence>
<dbReference type="InterPro" id="IPR019775">
    <property type="entry name" value="WD40_repeat_CS"/>
</dbReference>
<protein>
    <recommendedName>
        <fullName evidence="5">Mitochondrial division protein 1</fullName>
    </recommendedName>
</protein>
<dbReference type="Pfam" id="PF00400">
    <property type="entry name" value="WD40"/>
    <property type="match status" value="1"/>
</dbReference>
<feature type="compositionally biased region" description="Basic and acidic residues" evidence="8">
    <location>
        <begin position="67"/>
        <end position="76"/>
    </location>
</feature>
<feature type="repeat" description="WD" evidence="7">
    <location>
        <begin position="386"/>
        <end position="421"/>
    </location>
</feature>
<dbReference type="SMART" id="SM00320">
    <property type="entry name" value="WD40"/>
    <property type="match status" value="1"/>
</dbReference>
<feature type="compositionally biased region" description="Basic and acidic residues" evidence="8">
    <location>
        <begin position="326"/>
        <end position="339"/>
    </location>
</feature>
<keyword evidence="2" id="KW-0677">Repeat</keyword>
<name>A0AAE0JX42_9PEZI</name>
<comment type="function">
    <text evidence="6">Involved in mitochondrial fission. Acts as an adapter protein required to form mitochondrial fission complexes. Formation of these complexes is required to promote constriction and fission of the mitochondrial compartment at a late step in mitochondrial division.</text>
</comment>
<evidence type="ECO:0000256" key="2">
    <source>
        <dbReference type="ARBA" id="ARBA00022737"/>
    </source>
</evidence>
<comment type="caution">
    <text evidence="9">The sequence shown here is derived from an EMBL/GenBank/DDBJ whole genome shotgun (WGS) entry which is preliminary data.</text>
</comment>
<feature type="region of interest" description="Disordered" evidence="8">
    <location>
        <begin position="21"/>
        <end position="90"/>
    </location>
</feature>
<evidence type="ECO:0000313" key="10">
    <source>
        <dbReference type="Proteomes" id="UP001287356"/>
    </source>
</evidence>
<reference evidence="9" key="2">
    <citation type="submission" date="2023-06" db="EMBL/GenBank/DDBJ databases">
        <authorList>
            <consortium name="Lawrence Berkeley National Laboratory"/>
            <person name="Haridas S."/>
            <person name="Hensen N."/>
            <person name="Bonometti L."/>
            <person name="Westerberg I."/>
            <person name="Brannstrom I.O."/>
            <person name="Guillou S."/>
            <person name="Cros-Aarteil S."/>
            <person name="Calhoun S."/>
            <person name="Kuo A."/>
            <person name="Mondo S."/>
            <person name="Pangilinan J."/>
            <person name="Riley R."/>
            <person name="Labutti K."/>
            <person name="Andreopoulos B."/>
            <person name="Lipzen A."/>
            <person name="Chen C."/>
            <person name="Yanf M."/>
            <person name="Daum C."/>
            <person name="Ng V."/>
            <person name="Clum A."/>
            <person name="Steindorff A."/>
            <person name="Ohm R."/>
            <person name="Martin F."/>
            <person name="Silar P."/>
            <person name="Natvig D."/>
            <person name="Lalanne C."/>
            <person name="Gautier V."/>
            <person name="Ament-Velasquez S.L."/>
            <person name="Kruys A."/>
            <person name="Hutchinson M.I."/>
            <person name="Powell A.J."/>
            <person name="Barry K."/>
            <person name="Miller A.N."/>
            <person name="Grigoriev I.V."/>
            <person name="Debuchy R."/>
            <person name="Gladieux P."/>
            <person name="Thoren M.H."/>
            <person name="Johannesson H."/>
        </authorList>
    </citation>
    <scope>NUCLEOTIDE SEQUENCE</scope>
    <source>
        <strain evidence="9">CBS 958.72</strain>
    </source>
</reference>
<dbReference type="EMBL" id="JAULSN010000008">
    <property type="protein sequence ID" value="KAK3365575.1"/>
    <property type="molecule type" value="Genomic_DNA"/>
</dbReference>
<sequence>MSKHNDFREKAHSIVKTLYPDASDGLQDRLGRSMADRYQSIVSHQARQDKLQQRRPGPAPNALPAITEEKELDENLRVPPAPEGGLGTAKHQYRQIADRLVSGVRRKAAPWSDVSSVDSQLVYRHIGDTPSRAGSKKRETSSIQINMHEHMSEHGLAWYQDVYLPSSWTCVICQDDGPNDFHHQEELYTHIRDAHNFNEKQLAAIVHLSKRQARRRPEICPLCCLRAEGDPETLPKRVRRNGGADEGINPIAAATNDKNQPAEVMARHVASHLQVLMFLTIRLMSTHDNDKDSENNSVASSEVDTGDNLTREMQSQSLGIVGGSEDGLRDSDRDSEHGTQLEINSKSCDIPDTAAGVDWSMFGLGETMSVNSYTSSTATWQLQRTLEGHYSSVRSVAFSHDSKLLASGSGDKTIRVWDAAS</sequence>
<feature type="compositionally biased region" description="Basic and acidic residues" evidence="8">
    <location>
        <begin position="26"/>
        <end position="35"/>
    </location>
</feature>
<dbReference type="PROSITE" id="PS50082">
    <property type="entry name" value="WD_REPEATS_2"/>
    <property type="match status" value="1"/>
</dbReference>
<dbReference type="PANTHER" id="PTHR22847">
    <property type="entry name" value="WD40 REPEAT PROTEIN"/>
    <property type="match status" value="1"/>
</dbReference>
<evidence type="ECO:0000256" key="8">
    <source>
        <dbReference type="SAM" id="MobiDB-lite"/>
    </source>
</evidence>
<evidence type="ECO:0000256" key="4">
    <source>
        <dbReference type="ARBA" id="ARBA00038415"/>
    </source>
</evidence>
<dbReference type="InterPro" id="IPR036322">
    <property type="entry name" value="WD40_repeat_dom_sf"/>
</dbReference>
<dbReference type="Gene3D" id="2.130.10.10">
    <property type="entry name" value="YVTN repeat-like/Quinoprotein amine dehydrogenase"/>
    <property type="match status" value="1"/>
</dbReference>
<accession>A0AAE0JX42</accession>
<dbReference type="InterPro" id="IPR015943">
    <property type="entry name" value="WD40/YVTN_repeat-like_dom_sf"/>
</dbReference>
<dbReference type="PROSITE" id="PS50294">
    <property type="entry name" value="WD_REPEATS_REGION"/>
    <property type="match status" value="1"/>
</dbReference>
<dbReference type="AlphaFoldDB" id="A0AAE0JX42"/>